<gene>
    <name evidence="9" type="primary">rbsK</name>
    <name evidence="11" type="ORF">HJG44_02910</name>
</gene>
<evidence type="ECO:0000313" key="11">
    <source>
        <dbReference type="EMBL" id="NNM71345.1"/>
    </source>
</evidence>
<comment type="subunit">
    <text evidence="9">Homodimer.</text>
</comment>
<keyword evidence="7 9" id="KW-0630">Potassium</keyword>
<comment type="caution">
    <text evidence="11">The sequence shown here is derived from an EMBL/GenBank/DDBJ whole genome shotgun (WGS) entry which is preliminary data.</text>
</comment>
<feature type="binding site" evidence="9">
    <location>
        <begin position="37"/>
        <end position="41"/>
    </location>
    <ligand>
        <name>substrate</name>
    </ligand>
</feature>
<keyword evidence="3 9" id="KW-0547">Nucleotide-binding</keyword>
<comment type="pathway">
    <text evidence="9">Carbohydrate metabolism; D-ribose degradation; D-ribose 5-phosphate from beta-D-ribopyranose: step 2/2.</text>
</comment>
<protein>
    <recommendedName>
        <fullName evidence="9">Ribokinase</fullName>
        <shortName evidence="9">RK</shortName>
        <ecNumber evidence="9">2.7.1.15</ecNumber>
    </recommendedName>
</protein>
<dbReference type="GO" id="GO:0005524">
    <property type="term" value="F:ATP binding"/>
    <property type="evidence" value="ECO:0007669"/>
    <property type="project" value="UniProtKB-UniRule"/>
</dbReference>
<feature type="binding site" evidence="9">
    <location>
        <begin position="255"/>
        <end position="256"/>
    </location>
    <ligand>
        <name>ATP</name>
        <dbReference type="ChEBI" id="CHEBI:30616"/>
    </ligand>
</feature>
<feature type="binding site" evidence="9">
    <location>
        <position position="252"/>
    </location>
    <ligand>
        <name>K(+)</name>
        <dbReference type="ChEBI" id="CHEBI:29103"/>
    </ligand>
</feature>
<keyword evidence="9" id="KW-0963">Cytoplasm</keyword>
<feature type="binding site" evidence="9">
    <location>
        <begin position="9"/>
        <end position="11"/>
    </location>
    <ligand>
        <name>substrate</name>
    </ligand>
</feature>
<evidence type="ECO:0000256" key="9">
    <source>
        <dbReference type="HAMAP-Rule" id="MF_01987"/>
    </source>
</evidence>
<name>A0A849I4T9_9HYPH</name>
<dbReference type="GO" id="GO:0004747">
    <property type="term" value="F:ribokinase activity"/>
    <property type="evidence" value="ECO:0007669"/>
    <property type="project" value="UniProtKB-UniRule"/>
</dbReference>
<comment type="activity regulation">
    <text evidence="9">Activated by a monovalent cation that binds near, but not in, the active site. The most likely occupant of the site in vivo is potassium. Ion binding induces a conformational change that may alter substrate affinity.</text>
</comment>
<feature type="binding site" evidence="9">
    <location>
        <position position="250"/>
    </location>
    <ligand>
        <name>K(+)</name>
        <dbReference type="ChEBI" id="CHEBI:29103"/>
    </ligand>
</feature>
<dbReference type="InterPro" id="IPR029056">
    <property type="entry name" value="Ribokinase-like"/>
</dbReference>
<comment type="function">
    <text evidence="9">Catalyzes the phosphorylation of ribose at O-5 in a reaction requiring ATP and magnesium. The resulting D-ribose-5-phosphate can then be used either for sythesis of nucleotides, histidine, and tryptophan, or as a component of the pentose phosphate pathway.</text>
</comment>
<feature type="active site" description="Proton acceptor" evidence="9">
    <location>
        <position position="256"/>
    </location>
</feature>
<feature type="binding site" evidence="9">
    <location>
        <position position="138"/>
    </location>
    <ligand>
        <name>substrate</name>
    </ligand>
</feature>
<dbReference type="SUPFAM" id="SSF53613">
    <property type="entry name" value="Ribokinase-like"/>
    <property type="match status" value="1"/>
</dbReference>
<dbReference type="Proteomes" id="UP000564885">
    <property type="component" value="Unassembled WGS sequence"/>
</dbReference>
<keyword evidence="4 9" id="KW-0418">Kinase</keyword>
<organism evidence="11 12">
    <name type="scientific">Enterovirga aerilata</name>
    <dbReference type="NCBI Taxonomy" id="2730920"/>
    <lineage>
        <taxon>Bacteria</taxon>
        <taxon>Pseudomonadati</taxon>
        <taxon>Pseudomonadota</taxon>
        <taxon>Alphaproteobacteria</taxon>
        <taxon>Hyphomicrobiales</taxon>
        <taxon>Methylobacteriaceae</taxon>
        <taxon>Enterovirga</taxon>
    </lineage>
</organism>
<evidence type="ECO:0000256" key="2">
    <source>
        <dbReference type="ARBA" id="ARBA00022723"/>
    </source>
</evidence>
<dbReference type="GO" id="GO:0019303">
    <property type="term" value="P:D-ribose catabolic process"/>
    <property type="evidence" value="ECO:0007669"/>
    <property type="project" value="UniProtKB-UniRule"/>
</dbReference>
<comment type="subcellular location">
    <subcellularLocation>
        <location evidence="9">Cytoplasm</location>
    </subcellularLocation>
</comment>
<dbReference type="PANTHER" id="PTHR10584:SF166">
    <property type="entry name" value="RIBOKINASE"/>
    <property type="match status" value="1"/>
</dbReference>
<evidence type="ECO:0000256" key="3">
    <source>
        <dbReference type="ARBA" id="ARBA00022741"/>
    </source>
</evidence>
<evidence type="ECO:0000256" key="6">
    <source>
        <dbReference type="ARBA" id="ARBA00022842"/>
    </source>
</evidence>
<dbReference type="Pfam" id="PF00294">
    <property type="entry name" value="PfkB"/>
    <property type="match status" value="1"/>
</dbReference>
<keyword evidence="12" id="KW-1185">Reference proteome</keyword>
<dbReference type="InterPro" id="IPR002139">
    <property type="entry name" value="Ribo/fructo_kinase"/>
</dbReference>
<feature type="domain" description="Carbohydrate kinase PfkB" evidence="10">
    <location>
        <begin position="2"/>
        <end position="298"/>
    </location>
</feature>
<dbReference type="Gene3D" id="3.40.1190.20">
    <property type="match status" value="1"/>
</dbReference>
<evidence type="ECO:0000256" key="1">
    <source>
        <dbReference type="ARBA" id="ARBA00022679"/>
    </source>
</evidence>
<feature type="binding site" evidence="9">
    <location>
        <position position="286"/>
    </location>
    <ligand>
        <name>K(+)</name>
        <dbReference type="ChEBI" id="CHEBI:29103"/>
    </ligand>
</feature>
<feature type="binding site" evidence="9">
    <location>
        <begin position="223"/>
        <end position="228"/>
    </location>
    <ligand>
        <name>ATP</name>
        <dbReference type="ChEBI" id="CHEBI:30616"/>
    </ligand>
</feature>
<comment type="catalytic activity">
    <reaction evidence="9">
        <text>D-ribose + ATP = D-ribose 5-phosphate + ADP + H(+)</text>
        <dbReference type="Rhea" id="RHEA:13697"/>
        <dbReference type="ChEBI" id="CHEBI:15378"/>
        <dbReference type="ChEBI" id="CHEBI:30616"/>
        <dbReference type="ChEBI" id="CHEBI:47013"/>
        <dbReference type="ChEBI" id="CHEBI:78346"/>
        <dbReference type="ChEBI" id="CHEBI:456216"/>
        <dbReference type="EC" id="2.7.1.15"/>
    </reaction>
</comment>
<keyword evidence="1 9" id="KW-0808">Transferase</keyword>
<keyword evidence="2 9" id="KW-0479">Metal-binding</keyword>
<feature type="binding site" evidence="9">
    <location>
        <position position="256"/>
    </location>
    <ligand>
        <name>substrate</name>
    </ligand>
</feature>
<dbReference type="UniPathway" id="UPA00916">
    <property type="reaction ID" value="UER00889"/>
</dbReference>
<evidence type="ECO:0000313" key="12">
    <source>
        <dbReference type="Proteomes" id="UP000564885"/>
    </source>
</evidence>
<evidence type="ECO:0000256" key="5">
    <source>
        <dbReference type="ARBA" id="ARBA00022840"/>
    </source>
</evidence>
<evidence type="ECO:0000256" key="4">
    <source>
        <dbReference type="ARBA" id="ARBA00022777"/>
    </source>
</evidence>
<dbReference type="InterPro" id="IPR011611">
    <property type="entry name" value="PfkB_dom"/>
</dbReference>
<dbReference type="InterPro" id="IPR011877">
    <property type="entry name" value="Ribokinase"/>
</dbReference>
<dbReference type="EMBL" id="JABEPP010000001">
    <property type="protein sequence ID" value="NNM71345.1"/>
    <property type="molecule type" value="Genomic_DNA"/>
</dbReference>
<dbReference type="AlphaFoldDB" id="A0A849I4T9"/>
<sequence length="309" mass="30583">MIVVFGSINIDLVARVASIPRPGETVLSPGYEMLFGGKGANQAVAAARALQGTGIEVAMVGRVGDDEFGRAAVGNLQANGVAVGCVAAAREPTGCAFIAVDERGENAITVASGANMALRAGDLAHRPGRGDVLVLQMEVPFAEALSAAREASAAGAVVIWNLAPAPASFSREDLSALLDATTILVVNEHEASAAAGALGEAASDAAAAAAAVSLCHDRTVILTSGAAGARVYAGGTCSFHAPAPAVEVVDTTGAGDTFVGVLAAMSAEGMDLPRSVELACRAASLACGRSGAQAGMPSRAELGAMTMPA</sequence>
<comment type="caution">
    <text evidence="9">Lacks conserved residue(s) required for the propagation of feature annotation.</text>
</comment>
<evidence type="ECO:0000256" key="8">
    <source>
        <dbReference type="ARBA" id="ARBA00023277"/>
    </source>
</evidence>
<feature type="binding site" evidence="9">
    <location>
        <position position="187"/>
    </location>
    <ligand>
        <name>ATP</name>
        <dbReference type="ChEBI" id="CHEBI:30616"/>
    </ligand>
</feature>
<accession>A0A849I4T9</accession>
<dbReference type="PRINTS" id="PR00990">
    <property type="entry name" value="RIBOKINASE"/>
</dbReference>
<dbReference type="PANTHER" id="PTHR10584">
    <property type="entry name" value="SUGAR KINASE"/>
    <property type="match status" value="1"/>
</dbReference>
<evidence type="ECO:0000256" key="7">
    <source>
        <dbReference type="ARBA" id="ARBA00022958"/>
    </source>
</evidence>
<comment type="similarity">
    <text evidence="9">Belongs to the carbohydrate kinase PfkB family. Ribokinase subfamily.</text>
</comment>
<dbReference type="EC" id="2.7.1.15" evidence="9"/>
<feature type="binding site" evidence="9">
    <location>
        <position position="289"/>
    </location>
    <ligand>
        <name>K(+)</name>
        <dbReference type="ChEBI" id="CHEBI:29103"/>
    </ligand>
</feature>
<comment type="cofactor">
    <cofactor evidence="9">
        <name>Mg(2+)</name>
        <dbReference type="ChEBI" id="CHEBI:18420"/>
    </cofactor>
    <text evidence="9">Requires a divalent cation, most likely magnesium in vivo, as an electrophilic catalyst to aid phosphoryl group transfer. It is the chelate of the metal and the nucleotide that is the actual substrate.</text>
</comment>
<dbReference type="HAMAP" id="MF_01987">
    <property type="entry name" value="Ribokinase"/>
    <property type="match status" value="1"/>
</dbReference>
<reference evidence="11 12" key="1">
    <citation type="submission" date="2020-04" db="EMBL/GenBank/DDBJ databases">
        <title>Enterovirga sp. isolate from soil.</title>
        <authorList>
            <person name="Chea S."/>
            <person name="Kim D.-U."/>
        </authorList>
    </citation>
    <scope>NUCLEOTIDE SEQUENCE [LARGE SCALE GENOMIC DNA]</scope>
    <source>
        <strain evidence="11 12">DB1703</strain>
    </source>
</reference>
<keyword evidence="6 9" id="KW-0460">Magnesium</keyword>
<dbReference type="GO" id="GO:0046872">
    <property type="term" value="F:metal ion binding"/>
    <property type="evidence" value="ECO:0007669"/>
    <property type="project" value="UniProtKB-KW"/>
</dbReference>
<feature type="binding site" evidence="9">
    <location>
        <position position="291"/>
    </location>
    <ligand>
        <name>K(+)</name>
        <dbReference type="ChEBI" id="CHEBI:29103"/>
    </ligand>
</feature>
<dbReference type="GO" id="GO:0005829">
    <property type="term" value="C:cytosol"/>
    <property type="evidence" value="ECO:0007669"/>
    <property type="project" value="TreeGrafter"/>
</dbReference>
<keyword evidence="8 9" id="KW-0119">Carbohydrate metabolism</keyword>
<dbReference type="CDD" id="cd01174">
    <property type="entry name" value="ribokinase"/>
    <property type="match status" value="1"/>
</dbReference>
<keyword evidence="5 9" id="KW-0067">ATP-binding</keyword>
<dbReference type="RefSeq" id="WP_171216813.1">
    <property type="nucleotide sequence ID" value="NZ_JABEPP010000001.1"/>
</dbReference>
<proteinExistence type="inferred from homology"/>
<evidence type="ECO:0000259" key="10">
    <source>
        <dbReference type="Pfam" id="PF00294"/>
    </source>
</evidence>